<keyword evidence="11" id="KW-1185">Reference proteome</keyword>
<dbReference type="InterPro" id="IPR017441">
    <property type="entry name" value="Protein_kinase_ATP_BS"/>
</dbReference>
<dbReference type="GO" id="GO:0016787">
    <property type="term" value="F:hydrolase activity"/>
    <property type="evidence" value="ECO:0007669"/>
    <property type="project" value="InterPro"/>
</dbReference>
<evidence type="ECO:0000256" key="6">
    <source>
        <dbReference type="ARBA" id="ARBA00022840"/>
    </source>
</evidence>
<evidence type="ECO:0000256" key="4">
    <source>
        <dbReference type="ARBA" id="ARBA00022741"/>
    </source>
</evidence>
<dbReference type="EC" id="2.7.11.1" evidence="1"/>
<feature type="compositionally biased region" description="Basic and acidic residues" evidence="8">
    <location>
        <begin position="422"/>
        <end position="431"/>
    </location>
</feature>
<protein>
    <recommendedName>
        <fullName evidence="1">non-specific serine/threonine protein kinase</fullName>
        <ecNumber evidence="1">2.7.11.1</ecNumber>
    </recommendedName>
</protein>
<keyword evidence="6 7" id="KW-0067">ATP-binding</keyword>
<dbReference type="PROSITE" id="PS00107">
    <property type="entry name" value="PROTEIN_KINASE_ATP"/>
    <property type="match status" value="1"/>
</dbReference>
<keyword evidence="3 10" id="KW-0808">Transferase</keyword>
<feature type="region of interest" description="Disordered" evidence="8">
    <location>
        <begin position="422"/>
        <end position="510"/>
    </location>
</feature>
<feature type="compositionally biased region" description="Basic and acidic residues" evidence="8">
    <location>
        <begin position="383"/>
        <end position="393"/>
    </location>
</feature>
<dbReference type="Pfam" id="PF06439">
    <property type="entry name" value="3keto-disac_hyd"/>
    <property type="match status" value="3"/>
</dbReference>
<dbReference type="PANTHER" id="PTHR43289">
    <property type="entry name" value="MITOGEN-ACTIVATED PROTEIN KINASE KINASE KINASE 20-RELATED"/>
    <property type="match status" value="1"/>
</dbReference>
<reference evidence="10 11" key="1">
    <citation type="submission" date="2019-08" db="EMBL/GenBank/DDBJ databases">
        <title>Deep-cultivation of Planctomycetes and their phenomic and genomic characterization uncovers novel biology.</title>
        <authorList>
            <person name="Wiegand S."/>
            <person name="Jogler M."/>
            <person name="Boedeker C."/>
            <person name="Pinto D."/>
            <person name="Vollmers J."/>
            <person name="Rivas-Marin E."/>
            <person name="Kohn T."/>
            <person name="Peeters S.H."/>
            <person name="Heuer A."/>
            <person name="Rast P."/>
            <person name="Oberbeckmann S."/>
            <person name="Bunk B."/>
            <person name="Jeske O."/>
            <person name="Meyerdierks A."/>
            <person name="Storesund J.E."/>
            <person name="Kallscheuer N."/>
            <person name="Luecker S."/>
            <person name="Lage O.M."/>
            <person name="Pohl T."/>
            <person name="Merkel B.J."/>
            <person name="Hornburger P."/>
            <person name="Mueller R.-W."/>
            <person name="Bruemmer F."/>
            <person name="Labrenz M."/>
            <person name="Spormann A.M."/>
            <person name="Op den Camp H."/>
            <person name="Overmann J."/>
            <person name="Amann R."/>
            <person name="Jetten M.S.M."/>
            <person name="Mascher T."/>
            <person name="Medema M.H."/>
            <person name="Devos D.P."/>
            <person name="Kaster A.-K."/>
            <person name="Ovreas L."/>
            <person name="Rohde M."/>
            <person name="Galperin M.Y."/>
            <person name="Jogler C."/>
        </authorList>
    </citation>
    <scope>NUCLEOTIDE SEQUENCE [LARGE SCALE GENOMIC DNA]</scope>
    <source>
        <strain evidence="10 11">OJF2</strain>
    </source>
</reference>
<dbReference type="Gene3D" id="1.10.510.10">
    <property type="entry name" value="Transferase(Phosphotransferase) domain 1"/>
    <property type="match status" value="1"/>
</dbReference>
<dbReference type="Gene3D" id="3.30.200.20">
    <property type="entry name" value="Phosphorylase Kinase, domain 1"/>
    <property type="match status" value="1"/>
</dbReference>
<evidence type="ECO:0000256" key="3">
    <source>
        <dbReference type="ARBA" id="ARBA00022679"/>
    </source>
</evidence>
<dbReference type="GO" id="GO:0005524">
    <property type="term" value="F:ATP binding"/>
    <property type="evidence" value="ECO:0007669"/>
    <property type="project" value="UniProtKB-UniRule"/>
</dbReference>
<dbReference type="EMBL" id="CP042997">
    <property type="protein sequence ID" value="QEH32068.1"/>
    <property type="molecule type" value="Genomic_DNA"/>
</dbReference>
<organism evidence="10 11">
    <name type="scientific">Aquisphaera giovannonii</name>
    <dbReference type="NCBI Taxonomy" id="406548"/>
    <lineage>
        <taxon>Bacteria</taxon>
        <taxon>Pseudomonadati</taxon>
        <taxon>Planctomycetota</taxon>
        <taxon>Planctomycetia</taxon>
        <taxon>Isosphaerales</taxon>
        <taxon>Isosphaeraceae</taxon>
        <taxon>Aquisphaera</taxon>
    </lineage>
</organism>
<dbReference type="InterPro" id="IPR010496">
    <property type="entry name" value="AL/BT2_dom"/>
</dbReference>
<dbReference type="InterPro" id="IPR008271">
    <property type="entry name" value="Ser/Thr_kinase_AS"/>
</dbReference>
<evidence type="ECO:0000256" key="5">
    <source>
        <dbReference type="ARBA" id="ARBA00022777"/>
    </source>
</evidence>
<feature type="compositionally biased region" description="Gly residues" evidence="8">
    <location>
        <begin position="494"/>
        <end position="503"/>
    </location>
</feature>
<dbReference type="Pfam" id="PF00069">
    <property type="entry name" value="Pkinase"/>
    <property type="match status" value="1"/>
</dbReference>
<feature type="compositionally biased region" description="Low complexity" evidence="8">
    <location>
        <begin position="432"/>
        <end position="442"/>
    </location>
</feature>
<feature type="region of interest" description="Disordered" evidence="8">
    <location>
        <begin position="37"/>
        <end position="65"/>
    </location>
</feature>
<keyword evidence="5 10" id="KW-0418">Kinase</keyword>
<dbReference type="CDD" id="cd14014">
    <property type="entry name" value="STKc_PknB_like"/>
    <property type="match status" value="1"/>
</dbReference>
<evidence type="ECO:0000256" key="2">
    <source>
        <dbReference type="ARBA" id="ARBA00022527"/>
    </source>
</evidence>
<evidence type="ECO:0000256" key="8">
    <source>
        <dbReference type="SAM" id="MobiDB-lite"/>
    </source>
</evidence>
<feature type="region of interest" description="Disordered" evidence="8">
    <location>
        <begin position="374"/>
        <end position="394"/>
    </location>
</feature>
<feature type="compositionally biased region" description="Low complexity" evidence="8">
    <location>
        <begin position="37"/>
        <end position="47"/>
    </location>
</feature>
<feature type="domain" description="Protein kinase" evidence="9">
    <location>
        <begin position="69"/>
        <end position="329"/>
    </location>
</feature>
<feature type="compositionally biased region" description="Polar residues" evidence="8">
    <location>
        <begin position="463"/>
        <end position="489"/>
    </location>
</feature>
<dbReference type="AlphaFoldDB" id="A0A5B9VUY3"/>
<evidence type="ECO:0000256" key="1">
    <source>
        <dbReference type="ARBA" id="ARBA00012513"/>
    </source>
</evidence>
<dbReference type="Proteomes" id="UP000324233">
    <property type="component" value="Chromosome"/>
</dbReference>
<dbReference type="Gene3D" id="2.60.120.560">
    <property type="entry name" value="Exo-inulinase, domain 1"/>
    <property type="match status" value="3"/>
</dbReference>
<dbReference type="KEGG" id="agv:OJF2_05370"/>
<dbReference type="GO" id="GO:0004674">
    <property type="term" value="F:protein serine/threonine kinase activity"/>
    <property type="evidence" value="ECO:0007669"/>
    <property type="project" value="UniProtKB-KW"/>
</dbReference>
<dbReference type="FunFam" id="1.10.510.10:FF:000021">
    <property type="entry name" value="Serine/threonine protein kinase"/>
    <property type="match status" value="1"/>
</dbReference>
<name>A0A5B9VUY3_9BACT</name>
<dbReference type="RefSeq" id="WP_168221566.1">
    <property type="nucleotide sequence ID" value="NZ_CP042997.1"/>
</dbReference>
<dbReference type="SUPFAM" id="SSF56112">
    <property type="entry name" value="Protein kinase-like (PK-like)"/>
    <property type="match status" value="1"/>
</dbReference>
<evidence type="ECO:0000313" key="10">
    <source>
        <dbReference type="EMBL" id="QEH32068.1"/>
    </source>
</evidence>
<dbReference type="PROSITE" id="PS50011">
    <property type="entry name" value="PROTEIN_KINASE_DOM"/>
    <property type="match status" value="1"/>
</dbReference>
<dbReference type="InterPro" id="IPR000719">
    <property type="entry name" value="Prot_kinase_dom"/>
</dbReference>
<evidence type="ECO:0000256" key="7">
    <source>
        <dbReference type="PROSITE-ProRule" id="PRU10141"/>
    </source>
</evidence>
<sequence length="1116" mass="119859">MTVQVICPNADCATEFSVPSLDGPAVLYCPRCGRSIAGSSSDSPAADSARRVASRGGPELEPGSSFGRYQVVRTLGAGGMGSVYLATDTHLQRRVALKVPFLDGADREELLERFRREALAAAALDHPNLCQVYDVGEVDGSPFLTMAYVEGRPLSDAIGRAEPIPVRQAAAVVRKLAVALQAAHDTGVVHRDLKPANVLMSRKKELVVVDFGLARRDGAGDVRLTKSGAVLGTPAYMAPEQVAGQAEAIGPQTDIYALGVILYELLTGRLPFEGPVALVLGQIMVAQPAPPSALRPEVDARLESACLKAMAKKPEDRFSSMREFADALGVSLRGEPDPAAEVPALSAVGEPTAAPRTGGESLVGRFFEGIFRRSGGGSVGMDSKPRETPSRRDRTLRRVAWCSAGLVGLSAVLAVAVYPRKTDHGGSRDGKPPASTSAQAKAADAHPASTDIPGGEAPARSTGAAQAESSGKAQPLSSEPVASTATSTVHDAGKAGGPQGGGIATMPPESLADAGFRPLFNGKDLSGWKVLSGERNNWKVADGHLVGSGPWSLLFTERGDYADFHLIVEMRVNAGGNSGIMFRRPLTNEVVLRRSATDEPVRAYEAEVSEDPGEVYRTGSLRTYATASPAPFVPDRWLRYEVIARGSRIILKIDGKTTVDFRDPRPAFTRGHIALQQLREGSVVEFRKVVIKELPPEDTDPATVPTKDVVRRLAPPFFNGKDLTGWTPMRTLDDAATRHEAGAGGWSVVDGEIRCDSVTSGWLRSNRTYGDFELDLEYKLASPTSNSGIYIRCPEQGHHSVAGMEIQLIDDRLSSVRDEVNANARSGAIWRAVAPKARAARPPGQWNSMRIRCLGDQVTVALNHAQVVDADMNRVPELQGRPRSGYIGLSNWYGEAAGVAFRNLRIREISPDGSGEVGEDGFASLFNGKDLKGWVIDGGSGNVWKADRGDLLIRGTGDYRKLGYLLTRQSYGDFLLRFEYRQFAGSNSGVAFHAFPSDAVAGLPRHPEISLQPFGANFEPTGTLLWSTNNESRDAIQPDRPAEVRSPSLWNTMEVEHRGGKLRVACNGQDILTTDLALLAARPEALPGMRRRSGRVGLQAHTGEVRLRNIRIKRLD</sequence>
<accession>A0A5B9VUY3</accession>
<dbReference type="PROSITE" id="PS00108">
    <property type="entry name" value="PROTEIN_KINASE_ST"/>
    <property type="match status" value="1"/>
</dbReference>
<keyword evidence="4 7" id="KW-0547">Nucleotide-binding</keyword>
<evidence type="ECO:0000259" key="9">
    <source>
        <dbReference type="PROSITE" id="PS50011"/>
    </source>
</evidence>
<keyword evidence="2" id="KW-0723">Serine/threonine-protein kinase</keyword>
<dbReference type="SMART" id="SM00220">
    <property type="entry name" value="S_TKc"/>
    <property type="match status" value="1"/>
</dbReference>
<feature type="binding site" evidence="7">
    <location>
        <position position="98"/>
    </location>
    <ligand>
        <name>ATP</name>
        <dbReference type="ChEBI" id="CHEBI:30616"/>
    </ligand>
</feature>
<dbReference type="PANTHER" id="PTHR43289:SF6">
    <property type="entry name" value="SERINE_THREONINE-PROTEIN KINASE NEKL-3"/>
    <property type="match status" value="1"/>
</dbReference>
<proteinExistence type="predicted"/>
<evidence type="ECO:0000313" key="11">
    <source>
        <dbReference type="Proteomes" id="UP000324233"/>
    </source>
</evidence>
<gene>
    <name evidence="10" type="primary">prkC_5</name>
    <name evidence="10" type="ORF">OJF2_05370</name>
</gene>
<dbReference type="InterPro" id="IPR011009">
    <property type="entry name" value="Kinase-like_dom_sf"/>
</dbReference>